<organism evidence="12 14">
    <name type="scientific">Rotaria magnacalcarata</name>
    <dbReference type="NCBI Taxonomy" id="392030"/>
    <lineage>
        <taxon>Eukaryota</taxon>
        <taxon>Metazoa</taxon>
        <taxon>Spiralia</taxon>
        <taxon>Gnathifera</taxon>
        <taxon>Rotifera</taxon>
        <taxon>Eurotatoria</taxon>
        <taxon>Bdelloidea</taxon>
        <taxon>Philodinida</taxon>
        <taxon>Philodinidae</taxon>
        <taxon>Rotaria</taxon>
    </lineage>
</organism>
<accession>A0A816Q7W0</accession>
<proteinExistence type="predicted"/>
<evidence type="ECO:0000256" key="4">
    <source>
        <dbReference type="ARBA" id="ARBA00022989"/>
    </source>
</evidence>
<dbReference type="Gene3D" id="2.10.25.10">
    <property type="entry name" value="Laminin"/>
    <property type="match status" value="2"/>
</dbReference>
<feature type="transmembrane region" description="Helical" evidence="9">
    <location>
        <begin position="1522"/>
        <end position="1544"/>
    </location>
</feature>
<keyword evidence="2 9" id="KW-0812">Transmembrane</keyword>
<dbReference type="Gene3D" id="4.10.400.10">
    <property type="entry name" value="Low-density Lipoprotein Receptor"/>
    <property type="match status" value="1"/>
</dbReference>
<gene>
    <name evidence="13" type="ORF">UXM345_LOCUS10800</name>
    <name evidence="12" type="ORF">XDN619_LOCUS10143</name>
</gene>
<evidence type="ECO:0000259" key="10">
    <source>
        <dbReference type="PROSITE" id="PS50026"/>
    </source>
</evidence>
<evidence type="ECO:0000256" key="2">
    <source>
        <dbReference type="ARBA" id="ARBA00022692"/>
    </source>
</evidence>
<evidence type="ECO:0000259" key="11">
    <source>
        <dbReference type="PROSITE" id="PS50262"/>
    </source>
</evidence>
<feature type="transmembrane region" description="Helical" evidence="9">
    <location>
        <begin position="1340"/>
        <end position="1356"/>
    </location>
</feature>
<dbReference type="InterPro" id="IPR000742">
    <property type="entry name" value="EGF"/>
</dbReference>
<evidence type="ECO:0000256" key="1">
    <source>
        <dbReference type="ARBA" id="ARBA00004370"/>
    </source>
</evidence>
<dbReference type="EMBL" id="CAJNRG010003536">
    <property type="protein sequence ID" value="CAF2058420.1"/>
    <property type="molecule type" value="Genomic_DNA"/>
</dbReference>
<dbReference type="Proteomes" id="UP000663887">
    <property type="component" value="Unassembled WGS sequence"/>
</dbReference>
<feature type="domain" description="EGF-like" evidence="10">
    <location>
        <begin position="916"/>
        <end position="955"/>
    </location>
</feature>
<dbReference type="PROSITE" id="PS50068">
    <property type="entry name" value="LDLRA_2"/>
    <property type="match status" value="3"/>
</dbReference>
<evidence type="ECO:0000256" key="3">
    <source>
        <dbReference type="ARBA" id="ARBA00022729"/>
    </source>
</evidence>
<dbReference type="GO" id="GO:0009986">
    <property type="term" value="C:cell surface"/>
    <property type="evidence" value="ECO:0007669"/>
    <property type="project" value="TreeGrafter"/>
</dbReference>
<feature type="transmembrane region" description="Helical" evidence="9">
    <location>
        <begin position="1304"/>
        <end position="1328"/>
    </location>
</feature>
<dbReference type="PRINTS" id="PR00261">
    <property type="entry name" value="LDLRECEPTOR"/>
</dbReference>
<dbReference type="GO" id="GO:0005102">
    <property type="term" value="F:signaling receptor binding"/>
    <property type="evidence" value="ECO:0007669"/>
    <property type="project" value="TreeGrafter"/>
</dbReference>
<keyword evidence="6 7" id="KW-1015">Disulfide bond</keyword>
<dbReference type="EMBL" id="CAJOBF010001047">
    <property type="protein sequence ID" value="CAF3905888.1"/>
    <property type="molecule type" value="Genomic_DNA"/>
</dbReference>
<evidence type="ECO:0000313" key="14">
    <source>
        <dbReference type="Proteomes" id="UP000663887"/>
    </source>
</evidence>
<dbReference type="InterPro" id="IPR002172">
    <property type="entry name" value="LDrepeatLR_classA_rpt"/>
</dbReference>
<feature type="transmembrane region" description="Helical" evidence="9">
    <location>
        <begin position="1489"/>
        <end position="1510"/>
    </location>
</feature>
<evidence type="ECO:0000256" key="9">
    <source>
        <dbReference type="SAM" id="Phobius"/>
    </source>
</evidence>
<feature type="domain" description="EGF-like" evidence="10">
    <location>
        <begin position="993"/>
        <end position="1038"/>
    </location>
</feature>
<keyword evidence="3" id="KW-0732">Signal</keyword>
<feature type="disulfide bond" evidence="7">
    <location>
        <begin position="920"/>
        <end position="930"/>
    </location>
</feature>
<dbReference type="InterPro" id="IPR017452">
    <property type="entry name" value="GPCR_Rhodpsn_7TM"/>
</dbReference>
<dbReference type="SUPFAM" id="SSF81321">
    <property type="entry name" value="Family A G protein-coupled receptor-like"/>
    <property type="match status" value="1"/>
</dbReference>
<comment type="subcellular location">
    <subcellularLocation>
        <location evidence="1">Membrane</location>
    </subcellularLocation>
</comment>
<dbReference type="CDD" id="cd00054">
    <property type="entry name" value="EGF_CA"/>
    <property type="match status" value="1"/>
</dbReference>
<dbReference type="PROSITE" id="PS50262">
    <property type="entry name" value="G_PROTEIN_RECEP_F1_2"/>
    <property type="match status" value="1"/>
</dbReference>
<reference evidence="12" key="1">
    <citation type="submission" date="2021-02" db="EMBL/GenBank/DDBJ databases">
        <authorList>
            <person name="Nowell W R."/>
        </authorList>
    </citation>
    <scope>NUCLEOTIDE SEQUENCE</scope>
</reference>
<comment type="caution">
    <text evidence="12">The sequence shown here is derived from an EMBL/GenBank/DDBJ whole genome shotgun (WGS) entry which is preliminary data.</text>
</comment>
<dbReference type="Gene3D" id="1.20.1070.10">
    <property type="entry name" value="Rhodopsin 7-helix transmembrane proteins"/>
    <property type="match status" value="1"/>
</dbReference>
<evidence type="ECO:0000256" key="8">
    <source>
        <dbReference type="PROSITE-ProRule" id="PRU00124"/>
    </source>
</evidence>
<feature type="disulfide bond" evidence="8">
    <location>
        <begin position="210"/>
        <end position="222"/>
    </location>
</feature>
<feature type="disulfide bond" evidence="7">
    <location>
        <begin position="945"/>
        <end position="954"/>
    </location>
</feature>
<evidence type="ECO:0000256" key="5">
    <source>
        <dbReference type="ARBA" id="ARBA00023136"/>
    </source>
</evidence>
<dbReference type="PANTHER" id="PTHR14949">
    <property type="entry name" value="EGF-LIKE-DOMAIN, MULTIPLE 7, 8"/>
    <property type="match status" value="1"/>
</dbReference>
<dbReference type="PANTHER" id="PTHR14949:SF56">
    <property type="entry name" value="EGF-LIKE-DOMAIN, MULTIPLE 7"/>
    <property type="match status" value="1"/>
</dbReference>
<evidence type="ECO:0000256" key="7">
    <source>
        <dbReference type="PROSITE-ProRule" id="PRU00076"/>
    </source>
</evidence>
<evidence type="ECO:0000313" key="12">
    <source>
        <dbReference type="EMBL" id="CAF2058420.1"/>
    </source>
</evidence>
<evidence type="ECO:0000313" key="13">
    <source>
        <dbReference type="EMBL" id="CAF3905888.1"/>
    </source>
</evidence>
<keyword evidence="7" id="KW-0245">EGF-like domain</keyword>
<name>A0A816Q7W0_9BILA</name>
<dbReference type="InterPro" id="IPR036055">
    <property type="entry name" value="LDL_receptor-like_sf"/>
</dbReference>
<protein>
    <submittedName>
        <fullName evidence="12">Uncharacterized protein</fullName>
    </submittedName>
</protein>
<feature type="transmembrane region" description="Helical" evidence="9">
    <location>
        <begin position="1444"/>
        <end position="1462"/>
    </location>
</feature>
<dbReference type="PROSITE" id="PS01186">
    <property type="entry name" value="EGF_2"/>
    <property type="match status" value="2"/>
</dbReference>
<evidence type="ECO:0000256" key="6">
    <source>
        <dbReference type="ARBA" id="ARBA00023157"/>
    </source>
</evidence>
<feature type="transmembrane region" description="Helical" evidence="9">
    <location>
        <begin position="1265"/>
        <end position="1292"/>
    </location>
</feature>
<dbReference type="InterPro" id="IPR050969">
    <property type="entry name" value="Dev_Signal_Modulators"/>
</dbReference>
<dbReference type="CDD" id="cd00112">
    <property type="entry name" value="LDLa"/>
    <property type="match status" value="1"/>
</dbReference>
<keyword evidence="4 9" id="KW-1133">Transmembrane helix</keyword>
<dbReference type="SUPFAM" id="SSF57196">
    <property type="entry name" value="EGF/Laminin"/>
    <property type="match status" value="1"/>
</dbReference>
<dbReference type="PROSITE" id="PS00022">
    <property type="entry name" value="EGF_1"/>
    <property type="match status" value="3"/>
</dbReference>
<feature type="transmembrane region" description="Helical" evidence="9">
    <location>
        <begin position="1392"/>
        <end position="1409"/>
    </location>
</feature>
<feature type="disulfide bond" evidence="8">
    <location>
        <begin position="670"/>
        <end position="685"/>
    </location>
</feature>
<sequence>MILHKAISLPQINLYLTDSINETYSDIALQHNCLYLTIPTENENDTRQIMFYCLSESPLKWNIKKNGLDQIFTFETLYRQGVTSLELYTWSAPMDIVERYEYYTKHVTMPNITAMGTQLFYNCTEPRFGPSCQYSLNDYEPYHSSLNEIIDHSFSQRSEFTTLTCYTHMQCNRGIPMVCLDWSEICDGKVDCIDGGRDEEGCWELEINECEKDEYRCANGQCIPDRLFRDDITIPDCLDASDEATAMIVTSEKCITSQPTFLCEDIVCTSSNQEGGKRFSSSCMLSRNDIIFKAVVSEKSNSIKDICWSTFLCIIHVKNIFSPECLHCFYENTCEKIIEESCPYLTLIPDGPIFFGNIYFGYINNESTFSGIHASKPQYICYKEPVCQQLFENTSSLSFNNLTCQRPPPFAIPFFAGPDIWYYNILVPGFRFFWGCSPTATTGSTLCNEPNLYQCSNSTKCISKYRLHDYIVDCYYDDDERVAPDNGTCMDGNYFKCKSKNTCIRNRFVADDICHCPVEDTSLCEDESLDIYSAQYDISFQTICDGFTELLPIDIDGLNETEETNCVEYPCNNTYTRCDGIWNCFNGADEVDCEPSLLIQCSRHHHICVLPDTNQLTCLPITKANDGTIDCLGATDEPKFCRSLPLYNMDNKFYCRNDTTNICLTPFHLCDPYLNCTFGDDEQFCPNESSSLSPDTLDVDGYKLLNSSILQFFRKRFTDTPKRHIVHFLLGKEPKATDETKENDRRIILTSSATTRTSVKRKQRCYRGLELTVWLDTEKNLTENTCLCPPSFYGDQCQYQNQRVSLTLTFAAFPDSWRIPFLFLILLIDNSDERTIHSYEQLTYLPMQDCKIKFNLYLLYAIRPKKPDPTQYSIHIDIFEKISLKYRGSWLLLLNYSFLPVHRIAVQLTIPRSNSDFESCADTNCINGRCVRYSNSLHDTTFCRCHRGWSGRFCTIPFTCSCSSDSLCIAKTVNQRSVCVCPVEKFGSRCLLDNVACQKDQFKTCKNGGQCMLTNEYGEVKTNFICICPKGFSGDRCEITDPQIIVTFHKDIRLPESMLLHFIQVVNDNQPNIATTFKTIPIWDRTVNMFWSRPFHLVFVQLKMDYYLSFIQNTYDRSKTYMKTIESSDRCKHIGEIFDQTIVQSHMLRRIKLYHVPCRNRSAHLSCFYDETHLCICDFFGDQRLANCFKFDHQMRLDCFGQNECQNGGQCFQDNRVCPQVSICVCPRCYYGVRCQFSTHGFSLSLDAILSYHIKQRANIRKQPLAVQVSIALSIVMASIGLVNGILSLITFQNKAALKVSCGFYLLCSSITTLIGFIIWTIKFWILLLTQMGSISNQPFLFVQCVLMDFFLRICLNMDQWLNACVAADRALVTLKGTSFNQKKSKKMAKRIVVGLLVLTIITTIQDPIHRNLINDENEDEKRIWCTLNYSPYFKKFDSLMNTVHFSIPFLVNLLSAIFIIINTAKKRTNARANVSYKRTLYLQFRQHYNLVVAPCILVIIALPRLILSFVSGCMNTARESWIFLIGYFISFIAPMLSFIIYIVPSQTYREEFQKTIARYKRLLLSCRDRFIE</sequence>
<dbReference type="GO" id="GO:0016020">
    <property type="term" value="C:membrane"/>
    <property type="evidence" value="ECO:0007669"/>
    <property type="project" value="UniProtKB-SubCell"/>
</dbReference>
<dbReference type="SMART" id="SM00181">
    <property type="entry name" value="EGF"/>
    <property type="match status" value="3"/>
</dbReference>
<dbReference type="PROSITE" id="PS50026">
    <property type="entry name" value="EGF_3"/>
    <property type="match status" value="2"/>
</dbReference>
<feature type="domain" description="G-protein coupled receptors family 1 profile" evidence="11">
    <location>
        <begin position="1284"/>
        <end position="1542"/>
    </location>
</feature>
<dbReference type="Proteomes" id="UP000663842">
    <property type="component" value="Unassembled WGS sequence"/>
</dbReference>
<dbReference type="SUPFAM" id="SSF57424">
    <property type="entry name" value="LDL receptor-like module"/>
    <property type="match status" value="1"/>
</dbReference>
<dbReference type="SMART" id="SM00192">
    <property type="entry name" value="LDLa"/>
    <property type="match status" value="7"/>
</dbReference>
<keyword evidence="5 9" id="KW-0472">Membrane</keyword>
<dbReference type="GO" id="GO:0005576">
    <property type="term" value="C:extracellular region"/>
    <property type="evidence" value="ECO:0007669"/>
    <property type="project" value="TreeGrafter"/>
</dbReference>
<feature type="disulfide bond" evidence="7">
    <location>
        <begin position="1028"/>
        <end position="1037"/>
    </location>
</feature>
<comment type="caution">
    <text evidence="7">Lacks conserved residue(s) required for the propagation of feature annotation.</text>
</comment>